<dbReference type="VEuPathDB" id="FungiDB:PPTG_20623"/>
<dbReference type="GeneID" id="20189222"/>
<dbReference type="OrthoDB" id="10561929at2759"/>
<evidence type="ECO:0000313" key="1">
    <source>
        <dbReference type="EMBL" id="ETN23395.1"/>
    </source>
</evidence>
<dbReference type="EMBL" id="KI669561">
    <property type="protein sequence ID" value="ETN23395.1"/>
    <property type="molecule type" value="Genomic_DNA"/>
</dbReference>
<name>W2RFT7_PHYN3</name>
<sequence>MENASYQVFEPAEVRVPGKRFLSAKERNMPKGKLQRWVQALQQEVMAGNENSVNPIVLAYNGNHYSWMKFQNIKENSEEKLLARRRESRKPPTHH</sequence>
<reference evidence="1 2" key="2">
    <citation type="submission" date="2013-11" db="EMBL/GenBank/DDBJ databases">
        <title>The Genome Sequence of Phytophthora parasitica INRA-310.</title>
        <authorList>
            <consortium name="The Broad Institute Genomics Platform"/>
            <person name="Russ C."/>
            <person name="Tyler B."/>
            <person name="Panabieres F."/>
            <person name="Shan W."/>
            <person name="Tripathy S."/>
            <person name="Grunwald N."/>
            <person name="Machado M."/>
            <person name="Johnson C.S."/>
            <person name="Arredondo F."/>
            <person name="Hong C."/>
            <person name="Coffey M."/>
            <person name="Young S.K."/>
            <person name="Zeng Q."/>
            <person name="Gargeya S."/>
            <person name="Fitzgerald M."/>
            <person name="Abouelleil A."/>
            <person name="Alvarado L."/>
            <person name="Chapman S.B."/>
            <person name="Gainer-Dewar J."/>
            <person name="Goldberg J."/>
            <person name="Griggs A."/>
            <person name="Gujja S."/>
            <person name="Hansen M."/>
            <person name="Howarth C."/>
            <person name="Imamovic A."/>
            <person name="Ireland A."/>
            <person name="Larimer J."/>
            <person name="McCowan C."/>
            <person name="Murphy C."/>
            <person name="Pearson M."/>
            <person name="Poon T.W."/>
            <person name="Priest M."/>
            <person name="Roberts A."/>
            <person name="Saif S."/>
            <person name="Shea T."/>
            <person name="Sykes S."/>
            <person name="Wortman J."/>
            <person name="Nusbaum C."/>
            <person name="Birren B."/>
        </authorList>
    </citation>
    <scope>NUCLEOTIDE SEQUENCE [LARGE SCALE GENOMIC DNA]</scope>
    <source>
        <strain evidence="1 2">INRA-310</strain>
    </source>
</reference>
<proteinExistence type="predicted"/>
<reference evidence="2" key="1">
    <citation type="submission" date="2011-12" db="EMBL/GenBank/DDBJ databases">
        <authorList>
            <consortium name="The Broad Institute Genome Sequencing Platform"/>
            <person name="Russ C."/>
            <person name="Tyler B."/>
            <person name="Panabieres F."/>
            <person name="Shan W."/>
            <person name="Tripathy S."/>
            <person name="Grunwald N."/>
            <person name="Machado M."/>
            <person name="Young S.K."/>
            <person name="Zeng Q."/>
            <person name="Gargeya S."/>
            <person name="Fitzgerald M."/>
            <person name="Haas B."/>
            <person name="Abouelleil A."/>
            <person name="Alvarado L."/>
            <person name="Arachchi H.M."/>
            <person name="Berlin A."/>
            <person name="Chapman S.B."/>
            <person name="Gearin G."/>
            <person name="Goldberg J."/>
            <person name="Griggs A."/>
            <person name="Gujja S."/>
            <person name="Hansen M."/>
            <person name="Heiman D."/>
            <person name="Howarth C."/>
            <person name="Larimer J."/>
            <person name="Lui A."/>
            <person name="MacDonald P.J.P."/>
            <person name="McCowen C."/>
            <person name="Montmayeur A."/>
            <person name="Murphy C."/>
            <person name="Neiman D."/>
            <person name="Pearson M."/>
            <person name="Priest M."/>
            <person name="Roberts A."/>
            <person name="Saif S."/>
            <person name="Shea T."/>
            <person name="Sisk P."/>
            <person name="Stolte C."/>
            <person name="Sykes S."/>
            <person name="Wortman J."/>
            <person name="Nusbaum C."/>
            <person name="Birren B."/>
        </authorList>
    </citation>
    <scope>NUCLEOTIDE SEQUENCE [LARGE SCALE GENOMIC DNA]</scope>
    <source>
        <strain evidence="2">INRA-310</strain>
    </source>
</reference>
<organism evidence="1 2">
    <name type="scientific">Phytophthora nicotianae (strain INRA-310)</name>
    <name type="common">Phytophthora parasitica</name>
    <dbReference type="NCBI Taxonomy" id="761204"/>
    <lineage>
        <taxon>Eukaryota</taxon>
        <taxon>Sar</taxon>
        <taxon>Stramenopiles</taxon>
        <taxon>Oomycota</taxon>
        <taxon>Peronosporomycetes</taxon>
        <taxon>Peronosporales</taxon>
        <taxon>Peronosporaceae</taxon>
        <taxon>Phytophthora</taxon>
    </lineage>
</organism>
<dbReference type="Proteomes" id="UP000018817">
    <property type="component" value="Unassembled WGS sequence"/>
</dbReference>
<accession>W2RFT7</accession>
<evidence type="ECO:0000313" key="2">
    <source>
        <dbReference type="Proteomes" id="UP000018817"/>
    </source>
</evidence>
<gene>
    <name evidence="1" type="ORF">PPTG_20623</name>
</gene>
<dbReference type="RefSeq" id="XP_008891068.1">
    <property type="nucleotide sequence ID" value="XM_008892820.1"/>
</dbReference>
<protein>
    <submittedName>
        <fullName evidence="1">Uncharacterized protein</fullName>
    </submittedName>
</protein>
<dbReference type="AlphaFoldDB" id="W2RFT7"/>